<accession>A0A9Q1MRB2</accession>
<name>A0A9Q1MRB2_9SOLA</name>
<keyword evidence="2" id="KW-1185">Reference proteome</keyword>
<reference evidence="2" key="1">
    <citation type="journal article" date="2023" name="Proc. Natl. Acad. Sci. U.S.A.">
        <title>Genomic and structural basis for evolution of tropane alkaloid biosynthesis.</title>
        <authorList>
            <person name="Wanga Y.-J."/>
            <person name="Taina T."/>
            <person name="Yua J.-Y."/>
            <person name="Lia J."/>
            <person name="Xua B."/>
            <person name="Chenc J."/>
            <person name="D'Auriad J.C."/>
            <person name="Huanga J.-P."/>
            <person name="Huanga S.-X."/>
        </authorList>
    </citation>
    <scope>NUCLEOTIDE SEQUENCE [LARGE SCALE GENOMIC DNA]</scope>
    <source>
        <strain evidence="2">cv. KIB-2019</strain>
    </source>
</reference>
<dbReference type="Proteomes" id="UP001152561">
    <property type="component" value="Unassembled WGS sequence"/>
</dbReference>
<comment type="caution">
    <text evidence="1">The sequence shown here is derived from an EMBL/GenBank/DDBJ whole genome shotgun (WGS) entry which is preliminary data.</text>
</comment>
<dbReference type="EMBL" id="JAJAGQ010000005">
    <property type="protein sequence ID" value="KAJ8563639.1"/>
    <property type="molecule type" value="Genomic_DNA"/>
</dbReference>
<evidence type="ECO:0000313" key="2">
    <source>
        <dbReference type="Proteomes" id="UP001152561"/>
    </source>
</evidence>
<proteinExistence type="predicted"/>
<gene>
    <name evidence="1" type="ORF">K7X08_032091</name>
</gene>
<sequence length="73" mass="8274">MEMTGCWRTGTTLLLDCVADFCSFGNMGGCDIRCISKTQEARNLDSSEALFDLEGRCYDAEKHRDDALYCYRT</sequence>
<evidence type="ECO:0000313" key="1">
    <source>
        <dbReference type="EMBL" id="KAJ8563639.1"/>
    </source>
</evidence>
<dbReference type="AlphaFoldDB" id="A0A9Q1MRB2"/>
<organism evidence="1 2">
    <name type="scientific">Anisodus acutangulus</name>
    <dbReference type="NCBI Taxonomy" id="402998"/>
    <lineage>
        <taxon>Eukaryota</taxon>
        <taxon>Viridiplantae</taxon>
        <taxon>Streptophyta</taxon>
        <taxon>Embryophyta</taxon>
        <taxon>Tracheophyta</taxon>
        <taxon>Spermatophyta</taxon>
        <taxon>Magnoliopsida</taxon>
        <taxon>eudicotyledons</taxon>
        <taxon>Gunneridae</taxon>
        <taxon>Pentapetalae</taxon>
        <taxon>asterids</taxon>
        <taxon>lamiids</taxon>
        <taxon>Solanales</taxon>
        <taxon>Solanaceae</taxon>
        <taxon>Solanoideae</taxon>
        <taxon>Hyoscyameae</taxon>
        <taxon>Anisodus</taxon>
    </lineage>
</organism>
<protein>
    <submittedName>
        <fullName evidence="1">Uncharacterized protein</fullName>
    </submittedName>
</protein>